<gene>
    <name evidence="3" type="ORF">CSSPJE1EN1_LOCUS1518</name>
</gene>
<accession>A0ABP0VNK5</accession>
<reference evidence="3 4" key="1">
    <citation type="submission" date="2024-02" db="EMBL/GenBank/DDBJ databases">
        <authorList>
            <consortium name="ELIXIR-Norway"/>
            <consortium name="Elixir Norway"/>
        </authorList>
    </citation>
    <scope>NUCLEOTIDE SEQUENCE [LARGE SCALE GENOMIC DNA]</scope>
</reference>
<feature type="transmembrane region" description="Helical" evidence="1">
    <location>
        <begin position="248"/>
        <end position="265"/>
    </location>
</feature>
<dbReference type="SMART" id="SM00516">
    <property type="entry name" value="SEC14"/>
    <property type="match status" value="1"/>
</dbReference>
<evidence type="ECO:0000313" key="4">
    <source>
        <dbReference type="Proteomes" id="UP001497444"/>
    </source>
</evidence>
<keyword evidence="4" id="KW-1185">Reference proteome</keyword>
<dbReference type="PROSITE" id="PS50191">
    <property type="entry name" value="CRAL_TRIO"/>
    <property type="match status" value="1"/>
</dbReference>
<keyword evidence="1" id="KW-0812">Transmembrane</keyword>
<feature type="domain" description="CRAL-TRIO" evidence="2">
    <location>
        <begin position="8"/>
        <end position="138"/>
    </location>
</feature>
<keyword evidence="1" id="KW-1133">Transmembrane helix</keyword>
<evidence type="ECO:0000259" key="2">
    <source>
        <dbReference type="PROSITE" id="PS50191"/>
    </source>
</evidence>
<dbReference type="EMBL" id="OZ020096">
    <property type="protein sequence ID" value="CAK9256040.1"/>
    <property type="molecule type" value="Genomic_DNA"/>
</dbReference>
<sequence>MANFWQVDKYVQSHIQMNEYRDKVMLPEMRMKSQQYVGTCLKIFDMTGLGFSAFTRIKVLTAIATVDDLNYPEKTDVYYIVNAPYVFSACWKAVKPMLQDKTRQKVQILKDNGRDELLEVMDPDTLPLFCRGIRGEGSSSSSSSLRGYCDLAFNCFSSSHRFHVELYDYMLKESAGKCYKDGEEPQCPVHIRVPSLGAQGESAELSEVVQVIQSVSTTLEAVQQDILLDRNPCSSTSVAAIRGRSRQILWSILMILALYFVRGLLLD</sequence>
<dbReference type="InterPro" id="IPR036865">
    <property type="entry name" value="CRAL-TRIO_dom_sf"/>
</dbReference>
<dbReference type="PANTHER" id="PTHR46226:SF6">
    <property type="entry name" value="SEC14P-LIKE PHOSPHATIDYLINOSITOL TRANSFER FAMILY PROTEIN"/>
    <property type="match status" value="1"/>
</dbReference>
<organism evidence="3 4">
    <name type="scientific">Sphagnum jensenii</name>
    <dbReference type="NCBI Taxonomy" id="128206"/>
    <lineage>
        <taxon>Eukaryota</taxon>
        <taxon>Viridiplantae</taxon>
        <taxon>Streptophyta</taxon>
        <taxon>Embryophyta</taxon>
        <taxon>Bryophyta</taxon>
        <taxon>Sphagnophytina</taxon>
        <taxon>Sphagnopsida</taxon>
        <taxon>Sphagnales</taxon>
        <taxon>Sphagnaceae</taxon>
        <taxon>Sphagnum</taxon>
    </lineage>
</organism>
<dbReference type="PANTHER" id="PTHR46226">
    <property type="entry name" value="CRAL-TRIO DOMAIN-CONTAINING PROTEIN"/>
    <property type="match status" value="1"/>
</dbReference>
<evidence type="ECO:0000256" key="1">
    <source>
        <dbReference type="SAM" id="Phobius"/>
    </source>
</evidence>
<keyword evidence="1" id="KW-0472">Membrane</keyword>
<dbReference type="InterPro" id="IPR001251">
    <property type="entry name" value="CRAL-TRIO_dom"/>
</dbReference>
<dbReference type="Proteomes" id="UP001497444">
    <property type="component" value="Chromosome 1"/>
</dbReference>
<dbReference type="SUPFAM" id="SSF52087">
    <property type="entry name" value="CRAL/TRIO domain"/>
    <property type="match status" value="1"/>
</dbReference>
<dbReference type="Pfam" id="PF00650">
    <property type="entry name" value="CRAL_TRIO"/>
    <property type="match status" value="1"/>
</dbReference>
<dbReference type="Gene3D" id="3.40.525.10">
    <property type="entry name" value="CRAL-TRIO lipid binding domain"/>
    <property type="match status" value="1"/>
</dbReference>
<protein>
    <recommendedName>
        <fullName evidence="2">CRAL-TRIO domain-containing protein</fullName>
    </recommendedName>
</protein>
<proteinExistence type="predicted"/>
<evidence type="ECO:0000313" key="3">
    <source>
        <dbReference type="EMBL" id="CAK9256040.1"/>
    </source>
</evidence>
<name>A0ABP0VNK5_9BRYO</name>
<dbReference type="CDD" id="cd00170">
    <property type="entry name" value="SEC14"/>
    <property type="match status" value="1"/>
</dbReference>